<dbReference type="Proteomes" id="UP000006764">
    <property type="component" value="Chromosome"/>
</dbReference>
<dbReference type="STRING" id="391936.S7S_16465"/>
<name>A0A0B4XSH8_9GAMM</name>
<sequence>MQCKDSEAQTRHELEATRYDKYVLRKVGRARASTEAGRVWSNDVVAALFRARREQVLSSAE</sequence>
<dbReference type="AlphaFoldDB" id="A0A0B4XSH8"/>
<dbReference type="EMBL" id="CP004387">
    <property type="protein sequence ID" value="AJD49705.1"/>
    <property type="molecule type" value="Genomic_DNA"/>
</dbReference>
<protein>
    <submittedName>
        <fullName evidence="1">Uncharacterized protein</fullName>
    </submittedName>
</protein>
<accession>A0A0B4XSH8</accession>
<evidence type="ECO:0000313" key="1">
    <source>
        <dbReference type="EMBL" id="AJD49705.1"/>
    </source>
</evidence>
<dbReference type="HOGENOM" id="CLU_2912177_0_0_6"/>
<reference evidence="1 2" key="1">
    <citation type="journal article" date="2012" name="J. Bacteriol.">
        <title>Genome sequence of an alkane-degrading bacterium, Alcanivorax pacificus type strain W11-5, isolated from deep sea sediment.</title>
        <authorList>
            <person name="Lai Q."/>
            <person name="Shao Z."/>
        </authorList>
    </citation>
    <scope>NUCLEOTIDE SEQUENCE [LARGE SCALE GENOMIC DNA]</scope>
    <source>
        <strain evidence="1 2">W11-5</strain>
    </source>
</reference>
<gene>
    <name evidence="1" type="ORF">S7S_16465</name>
</gene>
<keyword evidence="2" id="KW-1185">Reference proteome</keyword>
<evidence type="ECO:0000313" key="2">
    <source>
        <dbReference type="Proteomes" id="UP000006764"/>
    </source>
</evidence>
<dbReference type="KEGG" id="apac:S7S_16465"/>
<organism evidence="1 2">
    <name type="scientific">Isoalcanivorax pacificus W11-5</name>
    <dbReference type="NCBI Taxonomy" id="391936"/>
    <lineage>
        <taxon>Bacteria</taxon>
        <taxon>Pseudomonadati</taxon>
        <taxon>Pseudomonadota</taxon>
        <taxon>Gammaproteobacteria</taxon>
        <taxon>Oceanospirillales</taxon>
        <taxon>Alcanivoracaceae</taxon>
        <taxon>Isoalcanivorax</taxon>
    </lineage>
</organism>
<proteinExistence type="predicted"/>